<dbReference type="OrthoDB" id="9809275at2"/>
<dbReference type="STRING" id="45070.Lnau_0285"/>
<dbReference type="PANTHER" id="PTHR33540">
    <property type="entry name" value="TRNA THREONYLCARBAMOYLADENOSINE BIOSYNTHESIS PROTEIN TSAE"/>
    <property type="match status" value="1"/>
</dbReference>
<dbReference type="RefSeq" id="WP_058503371.1">
    <property type="nucleotide sequence ID" value="NZ_CAAAIF010000019.1"/>
</dbReference>
<feature type="domain" description="Aminoglycoside phosphotransferase" evidence="3">
    <location>
        <begin position="22"/>
        <end position="245"/>
    </location>
</feature>
<organism evidence="4 5">
    <name type="scientific">Legionella nautarum</name>
    <dbReference type="NCBI Taxonomy" id="45070"/>
    <lineage>
        <taxon>Bacteria</taxon>
        <taxon>Pseudomonadati</taxon>
        <taxon>Pseudomonadota</taxon>
        <taxon>Gammaproteobacteria</taxon>
        <taxon>Legionellales</taxon>
        <taxon>Legionellaceae</taxon>
        <taxon>Legionella</taxon>
    </lineage>
</organism>
<comment type="caution">
    <text evidence="4">The sequence shown here is derived from an EMBL/GenBank/DDBJ whole genome shotgun (WGS) entry which is preliminary data.</text>
</comment>
<dbReference type="Gene3D" id="3.30.200.20">
    <property type="entry name" value="Phosphorylase Kinase, domain 1"/>
    <property type="match status" value="1"/>
</dbReference>
<evidence type="ECO:0000313" key="5">
    <source>
        <dbReference type="Proteomes" id="UP000054725"/>
    </source>
</evidence>
<gene>
    <name evidence="4" type="ORF">Lnau_0285</name>
</gene>
<sequence>MHDRQNALNTWLEKILASTQFTLTPLAGDASFRRYFRLHYKGKTQVVMDAPPDKETIEPFLAIANLLSVAGINTPLIHAVDITQGFAILDDFGDTLLLNALSAETADKLYKAAMDTLNTLQQGTLAAAKQLPAFDKRFILYELNLFKEWFLQAYLKIELSAAEEGLIAQTFDQLSNDIMQQPKVVIHRDYHSRNIMLLANHDPAQLGVIDFQDAMYGPCTYDLVSLLKDCYIQWPREQVMNWLTYFYQKSSIAKQNSLPTFIRDFDYCGLQRHLKVLGVFSRLYLRDGKSNYLQDLPLTLHYVIACLECYEVFAPFYQFVQNRIRLP</sequence>
<dbReference type="PATRIC" id="fig|45070.6.peg.295"/>
<dbReference type="AlphaFoldDB" id="A0A0W0X3D1"/>
<protein>
    <submittedName>
        <fullName evidence="4">Putative phosphotransferase</fullName>
    </submittedName>
</protein>
<dbReference type="InterPro" id="IPR002575">
    <property type="entry name" value="Aminoglycoside_PTrfase"/>
</dbReference>
<keyword evidence="2" id="KW-0067">ATP-binding</keyword>
<dbReference type="GO" id="GO:0016740">
    <property type="term" value="F:transferase activity"/>
    <property type="evidence" value="ECO:0007669"/>
    <property type="project" value="UniProtKB-KW"/>
</dbReference>
<dbReference type="PANTHER" id="PTHR33540:SF1">
    <property type="entry name" value="N-ACETYLMURAMATE_N-ACETYLGLUCOSAMINE KINASE"/>
    <property type="match status" value="1"/>
</dbReference>
<reference evidence="4 5" key="1">
    <citation type="submission" date="2015-11" db="EMBL/GenBank/DDBJ databases">
        <title>Genomic analysis of 38 Legionella species identifies large and diverse effector repertoires.</title>
        <authorList>
            <person name="Burstein D."/>
            <person name="Amaro F."/>
            <person name="Zusman T."/>
            <person name="Lifshitz Z."/>
            <person name="Cohen O."/>
            <person name="Gilbert J.A."/>
            <person name="Pupko T."/>
            <person name="Shuman H.A."/>
            <person name="Segal G."/>
        </authorList>
    </citation>
    <scope>NUCLEOTIDE SEQUENCE [LARGE SCALE GENOMIC DNA]</scope>
    <source>
        <strain evidence="4 5">ATCC 49506</strain>
    </source>
</reference>
<name>A0A0W0X3D1_9GAMM</name>
<dbReference type="GO" id="GO:0005524">
    <property type="term" value="F:ATP binding"/>
    <property type="evidence" value="ECO:0007669"/>
    <property type="project" value="UniProtKB-KW"/>
</dbReference>
<keyword evidence="4" id="KW-0808">Transferase</keyword>
<dbReference type="Pfam" id="PF01636">
    <property type="entry name" value="APH"/>
    <property type="match status" value="1"/>
</dbReference>
<evidence type="ECO:0000256" key="2">
    <source>
        <dbReference type="ARBA" id="ARBA00022840"/>
    </source>
</evidence>
<dbReference type="SUPFAM" id="SSF56112">
    <property type="entry name" value="Protein kinase-like (PK-like)"/>
    <property type="match status" value="1"/>
</dbReference>
<keyword evidence="5" id="KW-1185">Reference proteome</keyword>
<dbReference type="EMBL" id="LNYO01000003">
    <property type="protein sequence ID" value="KTD39086.1"/>
    <property type="molecule type" value="Genomic_DNA"/>
</dbReference>
<accession>A0A0W0X3D1</accession>
<dbReference type="Proteomes" id="UP000054725">
    <property type="component" value="Unassembled WGS sequence"/>
</dbReference>
<evidence type="ECO:0000256" key="1">
    <source>
        <dbReference type="ARBA" id="ARBA00022741"/>
    </source>
</evidence>
<evidence type="ECO:0000313" key="4">
    <source>
        <dbReference type="EMBL" id="KTD39086.1"/>
    </source>
</evidence>
<keyword evidence="1" id="KW-0547">Nucleotide-binding</keyword>
<evidence type="ECO:0000259" key="3">
    <source>
        <dbReference type="Pfam" id="PF01636"/>
    </source>
</evidence>
<proteinExistence type="predicted"/>
<dbReference type="Gene3D" id="3.90.1200.10">
    <property type="match status" value="1"/>
</dbReference>
<dbReference type="InterPro" id="IPR011009">
    <property type="entry name" value="Kinase-like_dom_sf"/>
</dbReference>